<comment type="caution">
    <text evidence="1">The sequence shown here is derived from an EMBL/GenBank/DDBJ whole genome shotgun (WGS) entry which is preliminary data.</text>
</comment>
<evidence type="ECO:0000313" key="1">
    <source>
        <dbReference type="EMBL" id="GIX75483.1"/>
    </source>
</evidence>
<dbReference type="AlphaFoldDB" id="A0AAV4MUJ0"/>
<evidence type="ECO:0000313" key="2">
    <source>
        <dbReference type="Proteomes" id="UP001054837"/>
    </source>
</evidence>
<reference evidence="1 2" key="1">
    <citation type="submission" date="2021-06" db="EMBL/GenBank/DDBJ databases">
        <title>Caerostris darwini draft genome.</title>
        <authorList>
            <person name="Kono N."/>
            <person name="Arakawa K."/>
        </authorList>
    </citation>
    <scope>NUCLEOTIDE SEQUENCE [LARGE SCALE GENOMIC DNA]</scope>
</reference>
<keyword evidence="2" id="KW-1185">Reference proteome</keyword>
<dbReference type="Proteomes" id="UP001054837">
    <property type="component" value="Unassembled WGS sequence"/>
</dbReference>
<accession>A0AAV4MUJ0</accession>
<gene>
    <name evidence="1" type="ORF">CDAR_575701</name>
</gene>
<sequence>MFCGIKLLPSRNLSFKSKTHNRGTQVKTDKRGVRTGFPTYRVRYQQEFLVEYCEFHFPHPVRFPAVSLVFILSKILDSRSFIWKALSSLQTGKARGTVS</sequence>
<organism evidence="1 2">
    <name type="scientific">Caerostris darwini</name>
    <dbReference type="NCBI Taxonomy" id="1538125"/>
    <lineage>
        <taxon>Eukaryota</taxon>
        <taxon>Metazoa</taxon>
        <taxon>Ecdysozoa</taxon>
        <taxon>Arthropoda</taxon>
        <taxon>Chelicerata</taxon>
        <taxon>Arachnida</taxon>
        <taxon>Araneae</taxon>
        <taxon>Araneomorphae</taxon>
        <taxon>Entelegynae</taxon>
        <taxon>Araneoidea</taxon>
        <taxon>Araneidae</taxon>
        <taxon>Caerostris</taxon>
    </lineage>
</organism>
<proteinExistence type="predicted"/>
<name>A0AAV4MUJ0_9ARAC</name>
<protein>
    <submittedName>
        <fullName evidence="1">Uncharacterized protein</fullName>
    </submittedName>
</protein>
<dbReference type="EMBL" id="BPLQ01000826">
    <property type="protein sequence ID" value="GIX75483.1"/>
    <property type="molecule type" value="Genomic_DNA"/>
</dbReference>